<dbReference type="SUPFAM" id="SSF50475">
    <property type="entry name" value="FMN-binding split barrel"/>
    <property type="match status" value="1"/>
</dbReference>
<evidence type="ECO:0000259" key="2">
    <source>
        <dbReference type="Pfam" id="PF01613"/>
    </source>
</evidence>
<keyword evidence="4" id="KW-1185">Reference proteome</keyword>
<dbReference type="Proteomes" id="UP000001299">
    <property type="component" value="Chromosome 1"/>
</dbReference>
<evidence type="ECO:0000313" key="4">
    <source>
        <dbReference type="Proteomes" id="UP000001299"/>
    </source>
</evidence>
<dbReference type="PANTHER" id="PTHR43567">
    <property type="entry name" value="FLAVOREDOXIN-RELATED-RELATED"/>
    <property type="match status" value="1"/>
</dbReference>
<dbReference type="GO" id="GO:0016646">
    <property type="term" value="F:oxidoreductase activity, acting on the CH-NH group of donors, NAD or NADP as acceptor"/>
    <property type="evidence" value="ECO:0007669"/>
    <property type="project" value="UniProtKB-ARBA"/>
</dbReference>
<dbReference type="AlphaFoldDB" id="E0RVU9"/>
<evidence type="ECO:0000313" key="3">
    <source>
        <dbReference type="EMBL" id="ADL35631.1"/>
    </source>
</evidence>
<feature type="domain" description="Flavin reductase like" evidence="2">
    <location>
        <begin position="54"/>
        <end position="167"/>
    </location>
</feature>
<dbReference type="GO" id="GO:0010181">
    <property type="term" value="F:FMN binding"/>
    <property type="evidence" value="ECO:0007669"/>
    <property type="project" value="InterPro"/>
</dbReference>
<sequence>MRVFQPVDIEDVENGSYVFDGRKFLVTAGDGTKVNTTAASNGGVGQMWGRHVTFVCVRENRYTKDLIDASGEYSISFLDNTEFRGAIKYLQAVSGKDEDKLKGARLNVCYHEGVPFIEESSNVLICKVLYRKVIGTDGFVDKDLPEEFYKDQNSHVIYVGEITKVLVR</sequence>
<dbReference type="InterPro" id="IPR012349">
    <property type="entry name" value="Split_barrel_FMN-bd"/>
</dbReference>
<dbReference type="EMBL" id="CP001810">
    <property type="protein sequence ID" value="ADL35631.1"/>
    <property type="molecule type" value="Genomic_DNA"/>
</dbReference>
<evidence type="ECO:0000256" key="1">
    <source>
        <dbReference type="ARBA" id="ARBA00038054"/>
    </source>
</evidence>
<protein>
    <recommendedName>
        <fullName evidence="2">Flavin reductase like domain-containing protein</fullName>
    </recommendedName>
</protein>
<dbReference type="STRING" id="515622.bpr_I2901"/>
<dbReference type="InterPro" id="IPR002563">
    <property type="entry name" value="Flavin_Rdtase-like_dom"/>
</dbReference>
<dbReference type="Gene3D" id="2.30.110.10">
    <property type="entry name" value="Electron Transport, Fmn-binding Protein, Chain A"/>
    <property type="match status" value="1"/>
</dbReference>
<dbReference type="RefSeq" id="WP_013282283.1">
    <property type="nucleotide sequence ID" value="NC_014387.1"/>
</dbReference>
<gene>
    <name evidence="3" type="ordered locus">bpr_I2901</name>
</gene>
<organism evidence="3 4">
    <name type="scientific">Butyrivibrio proteoclasticus (strain ATCC 51982 / DSM 14932 / B316)</name>
    <name type="common">Clostridium proteoclasticum</name>
    <dbReference type="NCBI Taxonomy" id="515622"/>
    <lineage>
        <taxon>Bacteria</taxon>
        <taxon>Bacillati</taxon>
        <taxon>Bacillota</taxon>
        <taxon>Clostridia</taxon>
        <taxon>Lachnospirales</taxon>
        <taxon>Lachnospiraceae</taxon>
        <taxon>Butyrivibrio</taxon>
    </lineage>
</organism>
<dbReference type="HOGENOM" id="CLU_102849_0_0_9"/>
<dbReference type="PANTHER" id="PTHR43567:SF5">
    <property type="entry name" value="HYPOTHETICAL CYTOSOLIC PROTEIN"/>
    <property type="match status" value="1"/>
</dbReference>
<dbReference type="InterPro" id="IPR052174">
    <property type="entry name" value="Flavoredoxin"/>
</dbReference>
<proteinExistence type="inferred from homology"/>
<accession>E0RVU9</accession>
<dbReference type="eggNOG" id="COG1853">
    <property type="taxonomic scope" value="Bacteria"/>
</dbReference>
<reference evidence="3 4" key="1">
    <citation type="journal article" date="2010" name="PLoS ONE">
        <title>The glycobiome of the rumen bacterium Butyrivibrio proteoclasticus B316(T) highlights adaptation to a polysaccharide-rich environment.</title>
        <authorList>
            <person name="Kelly W.J."/>
            <person name="Leahy S.C."/>
            <person name="Altermann E."/>
            <person name="Yeoman C.J."/>
            <person name="Dunne J.C."/>
            <person name="Kong Z."/>
            <person name="Pacheco D.M."/>
            <person name="Li D."/>
            <person name="Noel S.J."/>
            <person name="Moon C.D."/>
            <person name="Cookson A.L."/>
            <person name="Attwood G.T."/>
        </authorList>
    </citation>
    <scope>NUCLEOTIDE SEQUENCE [LARGE SCALE GENOMIC DNA]</scope>
    <source>
        <strain evidence="4">ATCC 51982 / DSM 14932 / B316</strain>
    </source>
</reference>
<comment type="similarity">
    <text evidence="1">Belongs to the flavoredoxin family.</text>
</comment>
<dbReference type="Pfam" id="PF01613">
    <property type="entry name" value="Flavin_Reduct"/>
    <property type="match status" value="1"/>
</dbReference>
<name>E0RVU9_BUTPB</name>
<dbReference type="KEGG" id="bpb:bpr_I2901"/>